<dbReference type="PANTHER" id="PTHR12526:SF640">
    <property type="entry name" value="COLANIC ACID BIOSYNTHESIS GLYCOSYLTRANSFERASE WCAL-RELATED"/>
    <property type="match status" value="1"/>
</dbReference>
<keyword evidence="3 4" id="KW-0808">Transferase</keyword>
<feature type="non-terminal residue" evidence="4">
    <location>
        <position position="1"/>
    </location>
</feature>
<evidence type="ECO:0000256" key="2">
    <source>
        <dbReference type="ARBA" id="ARBA00022676"/>
    </source>
</evidence>
<evidence type="ECO:0000313" key="5">
    <source>
        <dbReference type="Proteomes" id="UP000429644"/>
    </source>
</evidence>
<dbReference type="OrthoDB" id="506201at2"/>
<evidence type="ECO:0000256" key="3">
    <source>
        <dbReference type="ARBA" id="ARBA00022679"/>
    </source>
</evidence>
<comment type="similarity">
    <text evidence="1">Belongs to the glycosyltransferase group 1 family. Glycosyltransferase 4 subfamily.</text>
</comment>
<dbReference type="EMBL" id="WHPD01000697">
    <property type="protein sequence ID" value="MPV87658.1"/>
    <property type="molecule type" value="Genomic_DNA"/>
</dbReference>
<dbReference type="PANTHER" id="PTHR12526">
    <property type="entry name" value="GLYCOSYLTRANSFERASE"/>
    <property type="match status" value="1"/>
</dbReference>
<keyword evidence="5" id="KW-1185">Reference proteome</keyword>
<evidence type="ECO:0000313" key="4">
    <source>
        <dbReference type="EMBL" id="MPV87658.1"/>
    </source>
</evidence>
<comment type="caution">
    <text evidence="4">The sequence shown here is derived from an EMBL/GenBank/DDBJ whole genome shotgun (WGS) entry which is preliminary data.</text>
</comment>
<dbReference type="AlphaFoldDB" id="A0A7J9USV1"/>
<protein>
    <submittedName>
        <fullName evidence="4">Glycosyltransferase</fullName>
    </submittedName>
</protein>
<name>A0A7J9USV1_9MICO</name>
<keyword evidence="2" id="KW-0328">Glycosyltransferase</keyword>
<dbReference type="RefSeq" id="WP_152230260.1">
    <property type="nucleotide sequence ID" value="NZ_BAAAOT010000004.1"/>
</dbReference>
<accession>A0A7J9USV1</accession>
<dbReference type="Proteomes" id="UP000429644">
    <property type="component" value="Unassembled WGS sequence"/>
</dbReference>
<dbReference type="Pfam" id="PF13692">
    <property type="entry name" value="Glyco_trans_1_4"/>
    <property type="match status" value="1"/>
</dbReference>
<sequence>MTASEKVSSLLEDIRGGIEAREAELTLTPDGVAAVEAVGPAWVAAAVRALLVAYPGSPLELVLRTSGAEPLAEGWDTAPAAAGTFFLGQGGVGRLSVAGAEGAERVHRVLQMPRPELMTSDGAFHFIAPTDPVRRAAGKLYATLYRRTPVLLDTWRQSRNNTPPGGRSPMAPKAQPLVAAGRRPRPAAPGRPAVWVAMHWLESGGAEAWGYRSAEIARDAGLEVVITVDRSSPQHALDKALAITPHVYLAANVLTLEDWDPFLHRLLAAHDIRFVHIHHSAKAYEFLPELRHRTAGVQVMDSTHIVEHRTGGFVRHSLEYSHLIDVHHVISPALRDLYLMDARVAPGKVAYHPLTDLSAGAGTRTDELATAEAAAIAHGASTGALAGRPLRVGFLGRLAAQKRPFLFIELARRLHKAHPEAFTFLMQGSGVLGGYVSEQIARAGLGGVIERREWGPAEQFFDDVDVLVISSDNEGLTLTTIEAEQHGVLVLSADVGSQRTVIAPLLLVPRAPRAFLAGAVRALGHLATEPRAFARVREDQRRLLRDLRAVQPAGTYLTAHYAQKKEHA</sequence>
<dbReference type="Gene3D" id="3.40.50.2000">
    <property type="entry name" value="Glycogen Phosphorylase B"/>
    <property type="match status" value="1"/>
</dbReference>
<reference evidence="4 5" key="1">
    <citation type="submission" date="2019-10" db="EMBL/GenBank/DDBJ databases">
        <title>Georgenia wutianyii sp. nov. and Georgenia yuyongxinii sp. nov. isolated from plateau pika (Ochotona curzoniae) in the Qinghai-Tibet plateau of China.</title>
        <authorList>
            <person name="Tian Z."/>
        </authorList>
    </citation>
    <scope>NUCLEOTIDE SEQUENCE [LARGE SCALE GENOMIC DNA]</scope>
    <source>
        <strain evidence="4 5">JCM 15130</strain>
    </source>
</reference>
<dbReference type="GO" id="GO:0016757">
    <property type="term" value="F:glycosyltransferase activity"/>
    <property type="evidence" value="ECO:0007669"/>
    <property type="project" value="UniProtKB-KW"/>
</dbReference>
<dbReference type="SUPFAM" id="SSF53756">
    <property type="entry name" value="UDP-Glycosyltransferase/glycogen phosphorylase"/>
    <property type="match status" value="1"/>
</dbReference>
<gene>
    <name evidence="4" type="ORF">GB882_03180</name>
</gene>
<organism evidence="4 5">
    <name type="scientific">Georgenia ruanii</name>
    <dbReference type="NCBI Taxonomy" id="348442"/>
    <lineage>
        <taxon>Bacteria</taxon>
        <taxon>Bacillati</taxon>
        <taxon>Actinomycetota</taxon>
        <taxon>Actinomycetes</taxon>
        <taxon>Micrococcales</taxon>
        <taxon>Bogoriellaceae</taxon>
        <taxon>Georgenia</taxon>
    </lineage>
</organism>
<proteinExistence type="inferred from homology"/>
<evidence type="ECO:0000256" key="1">
    <source>
        <dbReference type="ARBA" id="ARBA00009481"/>
    </source>
</evidence>